<dbReference type="PANTHER" id="PTHR44846">
    <property type="entry name" value="MANNOSYL-D-GLYCERATE TRANSPORT/METABOLISM SYSTEM REPRESSOR MNGR-RELATED"/>
    <property type="match status" value="1"/>
</dbReference>
<dbReference type="KEGG" id="csep:CP523_12365"/>
<evidence type="ECO:0000256" key="3">
    <source>
        <dbReference type="ARBA" id="ARBA00023163"/>
    </source>
</evidence>
<dbReference type="OrthoDB" id="9815017at2"/>
<evidence type="ECO:0000313" key="7">
    <source>
        <dbReference type="Proteomes" id="UP000280586"/>
    </source>
</evidence>
<dbReference type="EMBL" id="CP099799">
    <property type="protein sequence ID" value="USS01745.1"/>
    <property type="molecule type" value="Genomic_DNA"/>
</dbReference>
<dbReference type="AlphaFoldDB" id="A0A9N7JMI0"/>
<dbReference type="InterPro" id="IPR050679">
    <property type="entry name" value="Bact_HTH_transcr_reg"/>
</dbReference>
<proteinExistence type="predicted"/>
<reference evidence="6" key="2">
    <citation type="submission" date="2022-06" db="EMBL/GenBank/DDBJ databases">
        <authorList>
            <person name="Holder M.E."/>
            <person name="Ajami N.J."/>
            <person name="Petrosino J.F."/>
        </authorList>
    </citation>
    <scope>NUCLEOTIDE SEQUENCE</scope>
    <source>
        <strain evidence="6">RMA 8861</strain>
    </source>
</reference>
<dbReference type="Proteomes" id="UP001055437">
    <property type="component" value="Chromosome"/>
</dbReference>
<accession>A0A9N7JMI0</accession>
<dbReference type="RefSeq" id="WP_066675357.1">
    <property type="nucleotide sequence ID" value="NZ_CABMIZ010000008.1"/>
</dbReference>
<dbReference type="Pfam" id="PF00392">
    <property type="entry name" value="GntR"/>
    <property type="match status" value="1"/>
</dbReference>
<dbReference type="EMBL" id="CP023671">
    <property type="protein sequence ID" value="AYE35148.1"/>
    <property type="molecule type" value="Genomic_DNA"/>
</dbReference>
<dbReference type="CDD" id="cd07377">
    <property type="entry name" value="WHTH_GntR"/>
    <property type="match status" value="1"/>
</dbReference>
<dbReference type="Proteomes" id="UP000280586">
    <property type="component" value="Chromosome"/>
</dbReference>
<dbReference type="PANTHER" id="PTHR44846:SF1">
    <property type="entry name" value="MANNOSYL-D-GLYCERATE TRANSPORT_METABOLISM SYSTEM REPRESSOR MNGR-RELATED"/>
    <property type="match status" value="1"/>
</dbReference>
<protein>
    <submittedName>
        <fullName evidence="5">GntR family transcriptional regulator</fullName>
    </submittedName>
</protein>
<evidence type="ECO:0000313" key="6">
    <source>
        <dbReference type="EMBL" id="USS01745.1"/>
    </source>
</evidence>
<dbReference type="PRINTS" id="PR00035">
    <property type="entry name" value="HTHGNTR"/>
</dbReference>
<keyword evidence="3" id="KW-0804">Transcription</keyword>
<dbReference type="GO" id="GO:0045892">
    <property type="term" value="P:negative regulation of DNA-templated transcription"/>
    <property type="evidence" value="ECO:0007669"/>
    <property type="project" value="TreeGrafter"/>
</dbReference>
<organism evidence="5 7">
    <name type="scientific">Clostridium septicum</name>
    <dbReference type="NCBI Taxonomy" id="1504"/>
    <lineage>
        <taxon>Bacteria</taxon>
        <taxon>Bacillati</taxon>
        <taxon>Bacillota</taxon>
        <taxon>Clostridia</taxon>
        <taxon>Eubacteriales</taxon>
        <taxon>Clostridiaceae</taxon>
        <taxon>Clostridium</taxon>
    </lineage>
</organism>
<evidence type="ECO:0000256" key="1">
    <source>
        <dbReference type="ARBA" id="ARBA00023015"/>
    </source>
</evidence>
<dbReference type="GO" id="GO:0003700">
    <property type="term" value="F:DNA-binding transcription factor activity"/>
    <property type="evidence" value="ECO:0007669"/>
    <property type="project" value="InterPro"/>
</dbReference>
<evidence type="ECO:0000256" key="2">
    <source>
        <dbReference type="ARBA" id="ARBA00023125"/>
    </source>
</evidence>
<dbReference type="InterPro" id="IPR036388">
    <property type="entry name" value="WH-like_DNA-bd_sf"/>
</dbReference>
<dbReference type="InterPro" id="IPR000524">
    <property type="entry name" value="Tscrpt_reg_HTH_GntR"/>
</dbReference>
<evidence type="ECO:0000313" key="5">
    <source>
        <dbReference type="EMBL" id="AYE35148.1"/>
    </source>
</evidence>
<keyword evidence="1" id="KW-0805">Transcription regulation</keyword>
<evidence type="ECO:0000313" key="8">
    <source>
        <dbReference type="Proteomes" id="UP001055437"/>
    </source>
</evidence>
<dbReference type="GeneID" id="303561481"/>
<dbReference type="Gene3D" id="1.10.10.10">
    <property type="entry name" value="Winged helix-like DNA-binding domain superfamily/Winged helix DNA-binding domain"/>
    <property type="match status" value="1"/>
</dbReference>
<feature type="domain" description="HTH gntR-type" evidence="4">
    <location>
        <begin position="13"/>
        <end position="81"/>
    </location>
</feature>
<dbReference type="InterPro" id="IPR036390">
    <property type="entry name" value="WH_DNA-bd_sf"/>
</dbReference>
<dbReference type="SMART" id="SM00345">
    <property type="entry name" value="HTH_GNTR"/>
    <property type="match status" value="1"/>
</dbReference>
<evidence type="ECO:0000259" key="4">
    <source>
        <dbReference type="PROSITE" id="PS50949"/>
    </source>
</evidence>
<keyword evidence="8" id="KW-1185">Reference proteome</keyword>
<keyword evidence="2" id="KW-0238">DNA-binding</keyword>
<dbReference type="GO" id="GO:0003677">
    <property type="term" value="F:DNA binding"/>
    <property type="evidence" value="ECO:0007669"/>
    <property type="project" value="UniProtKB-KW"/>
</dbReference>
<dbReference type="PROSITE" id="PS50949">
    <property type="entry name" value="HTH_GNTR"/>
    <property type="match status" value="1"/>
</dbReference>
<name>A0A9N7JMI0_CLOSE</name>
<gene>
    <name evidence="5" type="ORF">CP523_12365</name>
    <name evidence="6" type="ORF">NH397_04745</name>
</gene>
<reference evidence="5 7" key="1">
    <citation type="submission" date="2017-09" db="EMBL/GenBank/DDBJ databases">
        <authorList>
            <person name="Thomas P."/>
            <person name="Seyboldt C."/>
        </authorList>
    </citation>
    <scope>NUCLEOTIDE SEQUENCE [LARGE SCALE GENOMIC DNA]</scope>
    <source>
        <strain evidence="5 7">DSM 7534</strain>
    </source>
</reference>
<dbReference type="SUPFAM" id="SSF46785">
    <property type="entry name" value="Winged helix' DNA-binding domain"/>
    <property type="match status" value="1"/>
</dbReference>
<sequence length="248" mass="28505">MKFASDNPKASKKLLYTLVYDKLYKMIINGEYPINSKLPSEPQLAKMFGVSRMTLRQALSLLQDDGLVKNIHGKGNFITSPEKCNKKDFLELIGNPIYKCHNEPITDVELYFRLDLESEHTKQVLERSSAAVVACERYYKSNNKIIAYAFTFISIETILEMNIDLNNKDEVLDFLENKSYEVSTSSMLEIKRSTAGNTAHPKYKLVGGEQCDLILETLYINDYSPPILFNKYYIPCQYSTFRIKATKK</sequence>